<gene>
    <name evidence="6" type="ORF">Tci_005565</name>
</gene>
<feature type="compositionally biased region" description="Basic and acidic residues" evidence="3">
    <location>
        <begin position="1053"/>
        <end position="1069"/>
    </location>
</feature>
<dbReference type="SUPFAM" id="SSF53098">
    <property type="entry name" value="Ribonuclease H-like"/>
    <property type="match status" value="1"/>
</dbReference>
<keyword evidence="2" id="KW-0378">Hydrolase</keyword>
<evidence type="ECO:0000259" key="4">
    <source>
        <dbReference type="Pfam" id="PF07727"/>
    </source>
</evidence>
<feature type="compositionally biased region" description="Acidic residues" evidence="3">
    <location>
        <begin position="984"/>
        <end position="1003"/>
    </location>
</feature>
<dbReference type="Gene3D" id="3.30.420.10">
    <property type="entry name" value="Ribonuclease H-like superfamily/Ribonuclease H"/>
    <property type="match status" value="1"/>
</dbReference>
<dbReference type="InterPro" id="IPR013103">
    <property type="entry name" value="RVT_2"/>
</dbReference>
<dbReference type="Pfam" id="PF13976">
    <property type="entry name" value="gag_pre-integrs"/>
    <property type="match status" value="1"/>
</dbReference>
<evidence type="ECO:0000256" key="2">
    <source>
        <dbReference type="ARBA" id="ARBA00022801"/>
    </source>
</evidence>
<reference evidence="6" key="1">
    <citation type="journal article" date="2019" name="Sci. Rep.">
        <title>Draft genome of Tanacetum cinerariifolium, the natural source of mosquito coil.</title>
        <authorList>
            <person name="Yamashiro T."/>
            <person name="Shiraishi A."/>
            <person name="Satake H."/>
            <person name="Nakayama K."/>
        </authorList>
    </citation>
    <scope>NUCLEOTIDE SEQUENCE</scope>
</reference>
<feature type="domain" description="Reverse transcriptase Ty1/copia-type" evidence="4">
    <location>
        <begin position="352"/>
        <end position="475"/>
    </location>
</feature>
<dbReference type="InterPro" id="IPR025724">
    <property type="entry name" value="GAG-pre-integrase_dom"/>
</dbReference>
<dbReference type="InterPro" id="IPR043502">
    <property type="entry name" value="DNA/RNA_pol_sf"/>
</dbReference>
<protein>
    <submittedName>
        <fullName evidence="6">Retrovirus-related Pol polyprotein from transposon TNT 1-94</fullName>
    </submittedName>
</protein>
<feature type="domain" description="GAG-pre-integrase" evidence="5">
    <location>
        <begin position="123"/>
        <end position="195"/>
    </location>
</feature>
<evidence type="ECO:0000256" key="1">
    <source>
        <dbReference type="ARBA" id="ARBA00022723"/>
    </source>
</evidence>
<feature type="region of interest" description="Disordered" evidence="3">
    <location>
        <begin position="1233"/>
        <end position="1303"/>
    </location>
</feature>
<evidence type="ECO:0000259" key="5">
    <source>
        <dbReference type="Pfam" id="PF13976"/>
    </source>
</evidence>
<proteinExistence type="predicted"/>
<dbReference type="GO" id="GO:0046872">
    <property type="term" value="F:metal ion binding"/>
    <property type="evidence" value="ECO:0007669"/>
    <property type="project" value="UniProtKB-KW"/>
</dbReference>
<feature type="compositionally biased region" description="Basic and acidic residues" evidence="3">
    <location>
        <begin position="1274"/>
        <end position="1286"/>
    </location>
</feature>
<dbReference type="GO" id="GO:0016787">
    <property type="term" value="F:hydrolase activity"/>
    <property type="evidence" value="ECO:0007669"/>
    <property type="project" value="UniProtKB-KW"/>
</dbReference>
<accession>A0A6L2JAN6</accession>
<keyword evidence="1" id="KW-0479">Metal-binding</keyword>
<dbReference type="SUPFAM" id="SSF56672">
    <property type="entry name" value="DNA/RNA polymerases"/>
    <property type="match status" value="1"/>
</dbReference>
<dbReference type="EMBL" id="BKCJ010000480">
    <property type="protein sequence ID" value="GEU33587.1"/>
    <property type="molecule type" value="Genomic_DNA"/>
</dbReference>
<dbReference type="CDD" id="cd09272">
    <property type="entry name" value="RNase_HI_RT_Ty1"/>
    <property type="match status" value="1"/>
</dbReference>
<dbReference type="InterPro" id="IPR036397">
    <property type="entry name" value="RNaseH_sf"/>
</dbReference>
<dbReference type="Pfam" id="PF07727">
    <property type="entry name" value="RVT_2"/>
    <property type="match status" value="1"/>
</dbReference>
<feature type="region of interest" description="Disordered" evidence="3">
    <location>
        <begin position="936"/>
        <end position="1079"/>
    </location>
</feature>
<dbReference type="InterPro" id="IPR012337">
    <property type="entry name" value="RNaseH-like_sf"/>
</dbReference>
<dbReference type="PANTHER" id="PTHR42648">
    <property type="entry name" value="TRANSPOSASE, PUTATIVE-RELATED"/>
    <property type="match status" value="1"/>
</dbReference>
<evidence type="ECO:0000313" key="6">
    <source>
        <dbReference type="EMBL" id="GEU33587.1"/>
    </source>
</evidence>
<dbReference type="GO" id="GO:0003676">
    <property type="term" value="F:nucleic acid binding"/>
    <property type="evidence" value="ECO:0007669"/>
    <property type="project" value="InterPro"/>
</dbReference>
<comment type="caution">
    <text evidence="6">The sequence shown here is derived from an EMBL/GenBank/DDBJ whole genome shotgun (WGS) entry which is preliminary data.</text>
</comment>
<feature type="compositionally biased region" description="Basic and acidic residues" evidence="3">
    <location>
        <begin position="1234"/>
        <end position="1243"/>
    </location>
</feature>
<feature type="compositionally biased region" description="Basic and acidic residues" evidence="3">
    <location>
        <begin position="1004"/>
        <end position="1029"/>
    </location>
</feature>
<sequence>MKPKNVNNVGSSKLAKVVESKNANHSEPNHTWGSITTDILLSSALVMTGCLDCTLIARIMGYGDYQLGNVIISRVYYIEGLGHNLFFVGQFCDADLEVSFRKNTCFIRNLECVDLLLGSRDTNLYTISLDDMLKSSPICLLSKASKTKSWLWHRQLSHLNFGTLNKLAKDGLARGIPRLKFQKDHLCLACALGKSKKSSHQPKAKDTNQEKLYLLHMDLCGPMRVASINGKRYILVIVDDYSRFTWLRFLRTKDEIPAAIIKCIKNIQTLCEFYDNVGISHQTSVARTSQQNGLVESSGPGLHSMTPATSKPKNFKQAMTEPSWIDAMQEEIHEFERLEICKLVPCLDKVFLIKLKCIYKIKTDKFGGVLKNKARLVAQGFRQEEGIDFEESFTPIARIKAIRIFVANVAHKNMTIYQMDVKTAFLNGKLKEEVYVSQPEGFVDQDNPSHVYKLKKSLYGLKQAPRAWYDMLSSFRYHNTSPKMTTKFKMSMMGQMSFFLGLQTSQSLKGIFINQSKYAFEIVKKYGMHTTDSVDKPMVEKRNWMKIYKGNQLMLHYTVGTINMGLWYLKDTDMSLVAYAEPIMRGVKTLDVVHREALNYGFQFNKIPLYWDNKSAIALFCNNVQHSRAKYINIRCHFIKEQVENGIVEIYFVWTEYQLVDIFTKPLPRERFNFLIDKLESCRPSLLNKPSLILSLFPRRIDLISENAMEEFLVHQFWNSVYKYDTFYRFKLDKKKRFKLTLEVFRDIFQICPRVQGQDFDALPSEEDIVSFLRELGRGGRNKIEMHTSTDDYLINTLRFVSAKESTQIYGKLLPKTLASTEIKESKAYKTYLGYASGVVPPKIDRKFKKASPSKKDSSLIPTDDELAKKGKRVKISTKKSTTTPATGIVISKAPVETQSKRKKKVDVARGKGIKLLSEVPLAEKAQIKEVRKKSLREFHRTHPSRFGMITETPPSVEKIKSSVTSEGTGDKPGVPDVTKDDSTESESESWGFDEDDSNDENDSENKGNDEDNKSDDDKTPSDSEKEVKDDVEEEDEFAHTPPNTDDEEDANLESKNDDKIKGDEDKGMDYTTNQFNDDVDARLNELTQTDEEETEVPDVSFSHSSDLASKFLNFSDIHPNDAEIVSPRDFDVHHEVLRTHTSTLLTVSVLVIPESSPLPQILPKEVSNFAPPMIEKMIEESLNQVNLAKVSSQPQSTYEAGDILTEFELKKILIDKMHKNFFSSYDAYSLKQSRKDKDKDEGSSVGSDRWIKKRKTSKDTEPTTGNLGNDDDEPKKESASKRDWFTKPTRPQEPIDPDWNIGKTPQKGLTQNWLMTLVASSSTDKSLKSFDELMSTPIEFSAYIMNGLTISNLTQETLLEKLDWENPEGRDYPFDLTKPLPLVKIRNRQKVTADYFFNNDLKYLQGGISAMTYTTSLTKIKAAHYDLPGIKDMVPNIWSPIKVALDRYAKWGISHWRAQRKTFYAYAQGLESTHDVYSTKRILAVTRVDVMKKHGYGYLREIEVRRADSLTNLSSDEVSDFAIALKMFTRSLVIQKRVIDLQLSVESYQKKINVTRPNTVRPDLQKRHPYTPYQDPQGFIYDDSLERNRLMRSDELYKFSNGTLTRLLTFLEDLTKNIHMRYLPKRRWSSLEKKRAHFMIKEINKLLKERRIMRSLEKFVGRRLYDSDPQLFQRTV</sequence>
<organism evidence="6">
    <name type="scientific">Tanacetum cinerariifolium</name>
    <name type="common">Dalmatian daisy</name>
    <name type="synonym">Chrysanthemum cinerariifolium</name>
    <dbReference type="NCBI Taxonomy" id="118510"/>
    <lineage>
        <taxon>Eukaryota</taxon>
        <taxon>Viridiplantae</taxon>
        <taxon>Streptophyta</taxon>
        <taxon>Embryophyta</taxon>
        <taxon>Tracheophyta</taxon>
        <taxon>Spermatophyta</taxon>
        <taxon>Magnoliopsida</taxon>
        <taxon>eudicotyledons</taxon>
        <taxon>Gunneridae</taxon>
        <taxon>Pentapetalae</taxon>
        <taxon>asterids</taxon>
        <taxon>campanulids</taxon>
        <taxon>Asterales</taxon>
        <taxon>Asteraceae</taxon>
        <taxon>Asteroideae</taxon>
        <taxon>Anthemideae</taxon>
        <taxon>Anthemidinae</taxon>
        <taxon>Tanacetum</taxon>
    </lineage>
</organism>
<dbReference type="PANTHER" id="PTHR42648:SF21">
    <property type="entry name" value="CYSTEINE-RICH RLK (RECEPTOR-LIKE PROTEIN KINASE) 8"/>
    <property type="match status" value="1"/>
</dbReference>
<name>A0A6L2JAN6_TANCI</name>
<evidence type="ECO:0000256" key="3">
    <source>
        <dbReference type="SAM" id="MobiDB-lite"/>
    </source>
</evidence>
<dbReference type="InterPro" id="IPR039537">
    <property type="entry name" value="Retrotran_Ty1/copia-like"/>
</dbReference>